<evidence type="ECO:0000256" key="4">
    <source>
        <dbReference type="ARBA" id="ARBA00022692"/>
    </source>
</evidence>
<dbReference type="InterPro" id="IPR001872">
    <property type="entry name" value="Peptidase_A8"/>
</dbReference>
<dbReference type="PANTHER" id="PTHR33695:SF1">
    <property type="entry name" value="LIPOPROTEIN SIGNAL PEPTIDASE"/>
    <property type="match status" value="1"/>
</dbReference>
<evidence type="ECO:0000256" key="6">
    <source>
        <dbReference type="ARBA" id="ARBA00022801"/>
    </source>
</evidence>
<dbReference type="GO" id="GO:0004190">
    <property type="term" value="F:aspartic-type endopeptidase activity"/>
    <property type="evidence" value="ECO:0007669"/>
    <property type="project" value="UniProtKB-KW"/>
</dbReference>
<keyword evidence="2" id="KW-1003">Cell membrane</keyword>
<dbReference type="OrthoDB" id="397153at2"/>
<keyword evidence="12" id="KW-1185">Reference proteome</keyword>
<dbReference type="EMBL" id="QKUB01000001">
    <property type="protein sequence ID" value="PZW01599.1"/>
    <property type="molecule type" value="Genomic_DNA"/>
</dbReference>
<evidence type="ECO:0000256" key="10">
    <source>
        <dbReference type="SAM" id="Phobius"/>
    </source>
</evidence>
<evidence type="ECO:0000256" key="3">
    <source>
        <dbReference type="ARBA" id="ARBA00022670"/>
    </source>
</evidence>
<evidence type="ECO:0000256" key="7">
    <source>
        <dbReference type="ARBA" id="ARBA00022989"/>
    </source>
</evidence>
<feature type="transmembrane region" description="Helical" evidence="10">
    <location>
        <begin position="90"/>
        <end position="109"/>
    </location>
</feature>
<comment type="caution">
    <text evidence="11">The sequence shown here is derived from an EMBL/GenBank/DDBJ whole genome shotgun (WGS) entry which is preliminary data.</text>
</comment>
<dbReference type="GO" id="GO:0016020">
    <property type="term" value="C:membrane"/>
    <property type="evidence" value="ECO:0007669"/>
    <property type="project" value="InterPro"/>
</dbReference>
<evidence type="ECO:0000256" key="5">
    <source>
        <dbReference type="ARBA" id="ARBA00022750"/>
    </source>
</evidence>
<keyword evidence="4 10" id="KW-0812">Transmembrane</keyword>
<feature type="transmembrane region" description="Helical" evidence="10">
    <location>
        <begin position="114"/>
        <end position="133"/>
    </location>
</feature>
<comment type="similarity">
    <text evidence="1 9">Belongs to the peptidase A8 family.</text>
</comment>
<sequence length="209" mass="24336">MNEAKKVKYFSKEYWKLNWKFILIDLAIFISVFLFFLMIDLVTKERIFKWEDKTKLIVDHKPVYESSFITFKSILHQGTTLGFQENNLGFLHFISFLIFFGALFAVTFIRDKKLIYITVFLAIVSAGAFGNMIDRFLFAGVRDIINLPWVNQGVFNFADVWLVLGGIGILVAIITEAILSNIRTRKARNMQIEKIMQSKNNEEQNQNDL</sequence>
<dbReference type="GO" id="GO:0006508">
    <property type="term" value="P:proteolysis"/>
    <property type="evidence" value="ECO:0007669"/>
    <property type="project" value="UniProtKB-KW"/>
</dbReference>
<keyword evidence="5" id="KW-0064">Aspartyl protease</keyword>
<keyword evidence="3" id="KW-0645">Protease</keyword>
<name>A0A2W7GWJ7_9BACT</name>
<feature type="transmembrane region" description="Helical" evidence="10">
    <location>
        <begin position="21"/>
        <end position="39"/>
    </location>
</feature>
<dbReference type="PROSITE" id="PS00855">
    <property type="entry name" value="SPASE_II"/>
    <property type="match status" value="1"/>
</dbReference>
<keyword evidence="7 10" id="KW-1133">Transmembrane helix</keyword>
<keyword evidence="6" id="KW-0378">Hydrolase</keyword>
<evidence type="ECO:0000256" key="2">
    <source>
        <dbReference type="ARBA" id="ARBA00022475"/>
    </source>
</evidence>
<keyword evidence="8 10" id="KW-0472">Membrane</keyword>
<proteinExistence type="inferred from homology"/>
<dbReference type="AlphaFoldDB" id="A0A2W7GWJ7"/>
<evidence type="ECO:0000256" key="1">
    <source>
        <dbReference type="ARBA" id="ARBA00006139"/>
    </source>
</evidence>
<protein>
    <submittedName>
        <fullName evidence="11">Signal peptidase II</fullName>
    </submittedName>
</protein>
<dbReference type="PANTHER" id="PTHR33695">
    <property type="entry name" value="LIPOPROTEIN SIGNAL PEPTIDASE"/>
    <property type="match status" value="1"/>
</dbReference>
<accession>A0A2W7GWJ7</accession>
<organism evidence="11 12">
    <name type="scientific">Metamycoplasma auris</name>
    <dbReference type="NCBI Taxonomy" id="51363"/>
    <lineage>
        <taxon>Bacteria</taxon>
        <taxon>Bacillati</taxon>
        <taxon>Mycoplasmatota</taxon>
        <taxon>Mycoplasmoidales</taxon>
        <taxon>Metamycoplasmataceae</taxon>
        <taxon>Metamycoplasma</taxon>
    </lineage>
</organism>
<evidence type="ECO:0000313" key="12">
    <source>
        <dbReference type="Proteomes" id="UP000249646"/>
    </source>
</evidence>
<reference evidence="11 12" key="1">
    <citation type="submission" date="2018-06" db="EMBL/GenBank/DDBJ databases">
        <title>Genomic Encyclopedia of Archaeal and Bacterial Type Strains, Phase II (KMG-II): from individual species to whole genera.</title>
        <authorList>
            <person name="Goeker M."/>
        </authorList>
    </citation>
    <scope>NUCLEOTIDE SEQUENCE [LARGE SCALE GENOMIC DNA]</scope>
    <source>
        <strain evidence="11 12">ATCC 51348</strain>
    </source>
</reference>
<evidence type="ECO:0000313" key="11">
    <source>
        <dbReference type="EMBL" id="PZW01599.1"/>
    </source>
</evidence>
<evidence type="ECO:0000256" key="8">
    <source>
        <dbReference type="ARBA" id="ARBA00023136"/>
    </source>
</evidence>
<dbReference type="RefSeq" id="WP_111518061.1">
    <property type="nucleotide sequence ID" value="NZ_QKUB01000001.1"/>
</dbReference>
<dbReference type="Proteomes" id="UP000249646">
    <property type="component" value="Unassembled WGS sequence"/>
</dbReference>
<dbReference type="Pfam" id="PF01252">
    <property type="entry name" value="Peptidase_A8"/>
    <property type="match status" value="1"/>
</dbReference>
<dbReference type="PRINTS" id="PR00781">
    <property type="entry name" value="LIPOSIGPTASE"/>
</dbReference>
<gene>
    <name evidence="11" type="ORF">BCF89_101129</name>
</gene>
<evidence type="ECO:0000256" key="9">
    <source>
        <dbReference type="RuleBase" id="RU004181"/>
    </source>
</evidence>
<feature type="transmembrane region" description="Helical" evidence="10">
    <location>
        <begin position="153"/>
        <end position="179"/>
    </location>
</feature>